<dbReference type="InterPro" id="IPR029063">
    <property type="entry name" value="SAM-dependent_MTases_sf"/>
</dbReference>
<evidence type="ECO:0000256" key="2">
    <source>
        <dbReference type="SAM" id="MobiDB-lite"/>
    </source>
</evidence>
<dbReference type="OrthoDB" id="2013972at2759"/>
<proteinExistence type="inferred from homology"/>
<keyword evidence="3" id="KW-0489">Methyltransferase</keyword>
<accession>A0A2T3AKH2</accession>
<dbReference type="SUPFAM" id="SSF53335">
    <property type="entry name" value="S-adenosyl-L-methionine-dependent methyltransferases"/>
    <property type="match status" value="1"/>
</dbReference>
<evidence type="ECO:0000256" key="1">
    <source>
        <dbReference type="ARBA" id="ARBA00038158"/>
    </source>
</evidence>
<gene>
    <name evidence="3" type="ORF">BD289DRAFT_269188</name>
</gene>
<dbReference type="PANTHER" id="PTHR43591:SF24">
    <property type="entry name" value="2-METHOXY-6-POLYPRENYL-1,4-BENZOQUINOL METHYLASE, MITOCHONDRIAL"/>
    <property type="match status" value="1"/>
</dbReference>
<comment type="similarity">
    <text evidence="1">Belongs to the methyltransferase superfamily. LaeA methyltransferase family.</text>
</comment>
<evidence type="ECO:0000313" key="4">
    <source>
        <dbReference type="Proteomes" id="UP000241462"/>
    </source>
</evidence>
<dbReference type="InParanoid" id="A0A2T3AKH2"/>
<keyword evidence="4" id="KW-1185">Reference proteome</keyword>
<dbReference type="Gene3D" id="3.40.50.150">
    <property type="entry name" value="Vaccinia Virus protein VP39"/>
    <property type="match status" value="1"/>
</dbReference>
<keyword evidence="3" id="KW-0808">Transferase</keyword>
<protein>
    <submittedName>
        <fullName evidence="3">S-adenosyl-L-methionine-dependent methyltransferase</fullName>
    </submittedName>
</protein>
<dbReference type="GO" id="GO:0032259">
    <property type="term" value="P:methylation"/>
    <property type="evidence" value="ECO:0007669"/>
    <property type="project" value="UniProtKB-KW"/>
</dbReference>
<evidence type="ECO:0000313" key="3">
    <source>
        <dbReference type="EMBL" id="PSS02079.1"/>
    </source>
</evidence>
<dbReference type="PANTHER" id="PTHR43591">
    <property type="entry name" value="METHYLTRANSFERASE"/>
    <property type="match status" value="1"/>
</dbReference>
<dbReference type="GO" id="GO:0008168">
    <property type="term" value="F:methyltransferase activity"/>
    <property type="evidence" value="ECO:0007669"/>
    <property type="project" value="UniProtKB-KW"/>
</dbReference>
<organism evidence="3 4">
    <name type="scientific">Coniella lustricola</name>
    <dbReference type="NCBI Taxonomy" id="2025994"/>
    <lineage>
        <taxon>Eukaryota</taxon>
        <taxon>Fungi</taxon>
        <taxon>Dikarya</taxon>
        <taxon>Ascomycota</taxon>
        <taxon>Pezizomycotina</taxon>
        <taxon>Sordariomycetes</taxon>
        <taxon>Sordariomycetidae</taxon>
        <taxon>Diaporthales</taxon>
        <taxon>Schizoparmaceae</taxon>
        <taxon>Coniella</taxon>
    </lineage>
</organism>
<feature type="region of interest" description="Disordered" evidence="2">
    <location>
        <begin position="350"/>
        <end position="379"/>
    </location>
</feature>
<sequence>MDNSSAEAVNSNASSASLFDGGAPSYITADGEEFPVKYMIGRRFQTFKNSYAMPIDDKEAQREYFLHLAFKEFLNEQLYLAPVGDSKRIVDVGCGFGYFAEEIAQRQPDAEVIGIDMTPRDHQFVPDNLSYLQADIEASSSDGSMQPAWNHASIQQADLIFVREMTWAMVDPVRVIENAKRTLKPGGWIEFQQGTGTKYVDPGPDYPPYTDVALRWESLLEKTMAAICPHSDPRLASKLKSMLQQAGFANVTEQVIMVPIGDWPKKRRLRNAGVCIRETFLGIRDAFEVMVQHTGAVSIQDFTTLHEQFRAQLFDREVHMYAPYSIVFGQKPVEEEEIVGEEVNEDAVLKSEEHVKCEETAENGEDRETAAQVSGNGRG</sequence>
<dbReference type="AlphaFoldDB" id="A0A2T3AKH2"/>
<dbReference type="EMBL" id="KZ678379">
    <property type="protein sequence ID" value="PSS02079.1"/>
    <property type="molecule type" value="Genomic_DNA"/>
</dbReference>
<dbReference type="Proteomes" id="UP000241462">
    <property type="component" value="Unassembled WGS sequence"/>
</dbReference>
<dbReference type="CDD" id="cd02440">
    <property type="entry name" value="AdoMet_MTases"/>
    <property type="match status" value="1"/>
</dbReference>
<feature type="compositionally biased region" description="Basic and acidic residues" evidence="2">
    <location>
        <begin position="350"/>
        <end position="369"/>
    </location>
</feature>
<dbReference type="Pfam" id="PF13489">
    <property type="entry name" value="Methyltransf_23"/>
    <property type="match status" value="1"/>
</dbReference>
<dbReference type="STRING" id="2025994.A0A2T3AKH2"/>
<reference evidence="3 4" key="1">
    <citation type="journal article" date="2018" name="Mycol. Prog.">
        <title>Coniella lustricola, a new species from submerged detritus.</title>
        <authorList>
            <person name="Raudabaugh D.B."/>
            <person name="Iturriaga T."/>
            <person name="Carver A."/>
            <person name="Mondo S."/>
            <person name="Pangilinan J."/>
            <person name="Lipzen A."/>
            <person name="He G."/>
            <person name="Amirebrahimi M."/>
            <person name="Grigoriev I.V."/>
            <person name="Miller A.N."/>
        </authorList>
    </citation>
    <scope>NUCLEOTIDE SEQUENCE [LARGE SCALE GENOMIC DNA]</scope>
    <source>
        <strain evidence="3 4">B22-T-1</strain>
    </source>
</reference>
<name>A0A2T3AKH2_9PEZI</name>